<evidence type="ECO:0000313" key="1">
    <source>
        <dbReference type="EMBL" id="JAH95359.1"/>
    </source>
</evidence>
<reference evidence="1" key="2">
    <citation type="journal article" date="2015" name="Fish Shellfish Immunol.">
        <title>Early steps in the European eel (Anguilla anguilla)-Vibrio vulnificus interaction in the gills: Role of the RtxA13 toxin.</title>
        <authorList>
            <person name="Callol A."/>
            <person name="Pajuelo D."/>
            <person name="Ebbesson L."/>
            <person name="Teles M."/>
            <person name="MacKenzie S."/>
            <person name="Amaro C."/>
        </authorList>
    </citation>
    <scope>NUCLEOTIDE SEQUENCE</scope>
</reference>
<organism evidence="1">
    <name type="scientific">Anguilla anguilla</name>
    <name type="common">European freshwater eel</name>
    <name type="synonym">Muraena anguilla</name>
    <dbReference type="NCBI Taxonomy" id="7936"/>
    <lineage>
        <taxon>Eukaryota</taxon>
        <taxon>Metazoa</taxon>
        <taxon>Chordata</taxon>
        <taxon>Craniata</taxon>
        <taxon>Vertebrata</taxon>
        <taxon>Euteleostomi</taxon>
        <taxon>Actinopterygii</taxon>
        <taxon>Neopterygii</taxon>
        <taxon>Teleostei</taxon>
        <taxon>Anguilliformes</taxon>
        <taxon>Anguillidae</taxon>
        <taxon>Anguilla</taxon>
    </lineage>
</organism>
<dbReference type="EMBL" id="GBXM01013218">
    <property type="protein sequence ID" value="JAH95359.1"/>
    <property type="molecule type" value="Transcribed_RNA"/>
</dbReference>
<name>A0A0E9WYF0_ANGAN</name>
<dbReference type="AlphaFoldDB" id="A0A0E9WYF0"/>
<accession>A0A0E9WYF0</accession>
<proteinExistence type="predicted"/>
<protein>
    <submittedName>
        <fullName evidence="1">Uncharacterized protein</fullName>
    </submittedName>
</protein>
<reference evidence="1" key="1">
    <citation type="submission" date="2014-11" db="EMBL/GenBank/DDBJ databases">
        <authorList>
            <person name="Amaro Gonzalez C."/>
        </authorList>
    </citation>
    <scope>NUCLEOTIDE SEQUENCE</scope>
</reference>
<sequence>MCVSVYIFTKGCFFLANMFSNEYTYFSEKLANACRCW</sequence>